<feature type="site" description="Transition state stabilizer" evidence="6">
    <location>
        <position position="266"/>
    </location>
</feature>
<name>A0ABV9HI99_9MICO</name>
<evidence type="ECO:0000256" key="1">
    <source>
        <dbReference type="ARBA" id="ARBA00008748"/>
    </source>
</evidence>
<evidence type="ECO:0000256" key="5">
    <source>
        <dbReference type="ARBA" id="ARBA00022840"/>
    </source>
</evidence>
<sequence>MTLTPIDHSLRSRSAGDPETRTVLVLNSGSSSLKYQLVDPGSGEALAGGIVERIGEAGGRVKHEAKGEEVVRDLPVPDHGEALRIVMGLFDELGPSLAEAGIAAVGHRVVHGGEVFSAPTLIDDDVVAGVRDLIPLAPLHNPANVTGIEVARELLHVPHVAVFDTAFFATLPKAASTYALDRKVAAEHGVRRYGFHGTSHQFVSSAVAEHPAVLAKLAVAGRGPETLRQVVLHLGNGASASAVLGGAPVDTSMGLTPLEGLVMGTRSGDLDAGIIFHLVRGGMSGDEVDTLLNKRSGLLGMSGVGDMRELQKLVASGDDDARLALDVYLHRLRKYVGAYAAVLGGIDVLTFTAGVGENDHRIRSGVVRGLKFLGLTVDAVANETRSDEARVISVRKPAEPGSPAEPHSLVEPVEAPLVMVVPTNEELAIARQTMALVEG</sequence>
<dbReference type="InterPro" id="IPR043129">
    <property type="entry name" value="ATPase_NBD"/>
</dbReference>
<dbReference type="Pfam" id="PF00871">
    <property type="entry name" value="Acetate_kinase"/>
    <property type="match status" value="1"/>
</dbReference>
<comment type="function">
    <text evidence="6">Catalyzes the formation of acetyl phosphate from acetate and ATP. Can also catalyze the reverse reaction.</text>
</comment>
<keyword evidence="9" id="KW-1185">Reference proteome</keyword>
<comment type="catalytic activity">
    <reaction evidence="6">
        <text>acetate + ATP = acetyl phosphate + ADP</text>
        <dbReference type="Rhea" id="RHEA:11352"/>
        <dbReference type="ChEBI" id="CHEBI:22191"/>
        <dbReference type="ChEBI" id="CHEBI:30089"/>
        <dbReference type="ChEBI" id="CHEBI:30616"/>
        <dbReference type="ChEBI" id="CHEBI:456216"/>
        <dbReference type="EC" id="2.7.2.1"/>
    </reaction>
</comment>
<comment type="cofactor">
    <cofactor evidence="6">
        <name>Mg(2+)</name>
        <dbReference type="ChEBI" id="CHEBI:18420"/>
    </cofactor>
    <cofactor evidence="6">
        <name>Mn(2+)</name>
        <dbReference type="ChEBI" id="CHEBI:29035"/>
    </cofactor>
    <text evidence="6">Mg(2+). Can also accept Mn(2+).</text>
</comment>
<dbReference type="NCBIfam" id="TIGR00016">
    <property type="entry name" value="ackA"/>
    <property type="match status" value="1"/>
</dbReference>
<reference evidence="9" key="1">
    <citation type="journal article" date="2019" name="Int. J. Syst. Evol. Microbiol.">
        <title>The Global Catalogue of Microorganisms (GCM) 10K type strain sequencing project: providing services to taxonomists for standard genome sequencing and annotation.</title>
        <authorList>
            <consortium name="The Broad Institute Genomics Platform"/>
            <consortium name="The Broad Institute Genome Sequencing Center for Infectious Disease"/>
            <person name="Wu L."/>
            <person name="Ma J."/>
        </authorList>
    </citation>
    <scope>NUCLEOTIDE SEQUENCE [LARGE SCALE GENOMIC DNA]</scope>
    <source>
        <strain evidence="9">CCUG 42722</strain>
    </source>
</reference>
<feature type="active site" description="Proton donor/acceptor" evidence="6">
    <location>
        <position position="164"/>
    </location>
</feature>
<organism evidence="8 9">
    <name type="scientific">Promicromonospora alba</name>
    <dbReference type="NCBI Taxonomy" id="1616110"/>
    <lineage>
        <taxon>Bacteria</taxon>
        <taxon>Bacillati</taxon>
        <taxon>Actinomycetota</taxon>
        <taxon>Actinomycetes</taxon>
        <taxon>Micrococcales</taxon>
        <taxon>Promicromonosporaceae</taxon>
        <taxon>Promicromonospora</taxon>
    </lineage>
</organism>
<dbReference type="PRINTS" id="PR00471">
    <property type="entry name" value="ACETATEKNASE"/>
</dbReference>
<comment type="subunit">
    <text evidence="6">Homodimer.</text>
</comment>
<dbReference type="EMBL" id="JBHSFI010000004">
    <property type="protein sequence ID" value="MFC4628846.1"/>
    <property type="molecule type" value="Genomic_DNA"/>
</dbReference>
<keyword evidence="5 6" id="KW-0067">ATP-binding</keyword>
<dbReference type="SUPFAM" id="SSF53067">
    <property type="entry name" value="Actin-like ATPase domain"/>
    <property type="match status" value="2"/>
</dbReference>
<comment type="pathway">
    <text evidence="6">Metabolic intermediate biosynthesis; acetyl-CoA biosynthesis; acetyl-CoA from acetate: step 1/2.</text>
</comment>
<dbReference type="InterPro" id="IPR000890">
    <property type="entry name" value="Aliphatic_acid_kin_short-chain"/>
</dbReference>
<dbReference type="Proteomes" id="UP001596011">
    <property type="component" value="Unassembled WGS sequence"/>
</dbReference>
<evidence type="ECO:0000313" key="9">
    <source>
        <dbReference type="Proteomes" id="UP001596011"/>
    </source>
</evidence>
<protein>
    <recommendedName>
        <fullName evidence="6">Acetate kinase</fullName>
        <ecNumber evidence="6">2.7.2.1</ecNumber>
    </recommendedName>
    <alternativeName>
        <fullName evidence="6">Acetokinase</fullName>
    </alternativeName>
</protein>
<evidence type="ECO:0000256" key="2">
    <source>
        <dbReference type="ARBA" id="ARBA00022679"/>
    </source>
</evidence>
<keyword evidence="4 6" id="KW-0418">Kinase</keyword>
<proteinExistence type="inferred from homology"/>
<dbReference type="EC" id="2.7.2.1" evidence="6"/>
<dbReference type="PROSITE" id="PS01076">
    <property type="entry name" value="ACETATE_KINASE_2"/>
    <property type="match status" value="1"/>
</dbReference>
<feature type="binding site" evidence="6">
    <location>
        <begin position="306"/>
        <end position="308"/>
    </location>
    <ligand>
        <name>ATP</name>
        <dbReference type="ChEBI" id="CHEBI:30616"/>
    </ligand>
</feature>
<evidence type="ECO:0000256" key="3">
    <source>
        <dbReference type="ARBA" id="ARBA00022741"/>
    </source>
</evidence>
<feature type="binding site" evidence="6">
    <location>
        <position position="425"/>
    </location>
    <ligand>
        <name>Mg(2+)</name>
        <dbReference type="ChEBI" id="CHEBI:18420"/>
    </ligand>
</feature>
<dbReference type="RefSeq" id="WP_377135402.1">
    <property type="nucleotide sequence ID" value="NZ_JBHSFI010000004.1"/>
</dbReference>
<dbReference type="Gene3D" id="3.30.420.40">
    <property type="match status" value="2"/>
</dbReference>
<feature type="binding site" evidence="6">
    <location>
        <position position="108"/>
    </location>
    <ligand>
        <name>substrate</name>
    </ligand>
</feature>
<dbReference type="GO" id="GO:0016301">
    <property type="term" value="F:kinase activity"/>
    <property type="evidence" value="ECO:0007669"/>
    <property type="project" value="UniProtKB-KW"/>
</dbReference>
<evidence type="ECO:0000256" key="7">
    <source>
        <dbReference type="RuleBase" id="RU003835"/>
    </source>
</evidence>
<dbReference type="PIRSF" id="PIRSF000722">
    <property type="entry name" value="Acetate_prop_kin"/>
    <property type="match status" value="1"/>
</dbReference>
<comment type="caution">
    <text evidence="8">The sequence shown here is derived from an EMBL/GenBank/DDBJ whole genome shotgun (WGS) entry which is preliminary data.</text>
</comment>
<comment type="similarity">
    <text evidence="1 6 7">Belongs to the acetokinase family.</text>
</comment>
<evidence type="ECO:0000256" key="6">
    <source>
        <dbReference type="HAMAP-Rule" id="MF_00020"/>
    </source>
</evidence>
<feature type="binding site" evidence="6">
    <location>
        <begin position="233"/>
        <end position="237"/>
    </location>
    <ligand>
        <name>ATP</name>
        <dbReference type="ChEBI" id="CHEBI:30616"/>
    </ligand>
</feature>
<accession>A0ABV9HI99</accession>
<evidence type="ECO:0000256" key="4">
    <source>
        <dbReference type="ARBA" id="ARBA00022777"/>
    </source>
</evidence>
<keyword evidence="2 6" id="KW-0808">Transferase</keyword>
<dbReference type="PROSITE" id="PS01075">
    <property type="entry name" value="ACETATE_KINASE_1"/>
    <property type="match status" value="1"/>
</dbReference>
<gene>
    <name evidence="6" type="primary">ackA</name>
    <name evidence="8" type="ORF">ACFO6V_11415</name>
</gene>
<dbReference type="PANTHER" id="PTHR21060">
    <property type="entry name" value="ACETATE KINASE"/>
    <property type="match status" value="1"/>
</dbReference>
<keyword evidence="6" id="KW-0460">Magnesium</keyword>
<dbReference type="PANTHER" id="PTHR21060:SF15">
    <property type="entry name" value="ACETATE KINASE-RELATED"/>
    <property type="match status" value="1"/>
</dbReference>
<keyword evidence="6" id="KW-0479">Metal-binding</keyword>
<feature type="binding site" evidence="6">
    <location>
        <position position="27"/>
    </location>
    <ligand>
        <name>Mg(2+)</name>
        <dbReference type="ChEBI" id="CHEBI:18420"/>
    </ligand>
</feature>
<feature type="binding site" evidence="6">
    <location>
        <begin position="354"/>
        <end position="358"/>
    </location>
    <ligand>
        <name>ATP</name>
        <dbReference type="ChEBI" id="CHEBI:30616"/>
    </ligand>
</feature>
<dbReference type="InterPro" id="IPR004372">
    <property type="entry name" value="Ac/propionate_kinase"/>
</dbReference>
<keyword evidence="6" id="KW-0963">Cytoplasm</keyword>
<feature type="site" description="Transition state stabilizer" evidence="6">
    <location>
        <position position="196"/>
    </location>
</feature>
<keyword evidence="3 6" id="KW-0547">Nucleotide-binding</keyword>
<dbReference type="HAMAP" id="MF_00020">
    <property type="entry name" value="Acetate_kinase"/>
    <property type="match status" value="1"/>
</dbReference>
<dbReference type="CDD" id="cd24010">
    <property type="entry name" value="ASKHA_NBD_AcK_PK"/>
    <property type="match status" value="1"/>
</dbReference>
<evidence type="ECO:0000313" key="8">
    <source>
        <dbReference type="EMBL" id="MFC4628846.1"/>
    </source>
</evidence>
<comment type="subcellular location">
    <subcellularLocation>
        <location evidence="6">Cytoplasm</location>
    </subcellularLocation>
</comment>
<dbReference type="InterPro" id="IPR023865">
    <property type="entry name" value="Aliphatic_acid_kinase_CS"/>
</dbReference>
<feature type="binding site" evidence="6">
    <location>
        <position position="34"/>
    </location>
    <ligand>
        <name>ATP</name>
        <dbReference type="ChEBI" id="CHEBI:30616"/>
    </ligand>
</feature>